<evidence type="ECO:0000256" key="1">
    <source>
        <dbReference type="ARBA" id="ARBA00001946"/>
    </source>
</evidence>
<keyword evidence="7" id="KW-0067">ATP-binding</keyword>
<evidence type="ECO:0000256" key="4">
    <source>
        <dbReference type="ARBA" id="ARBA00022695"/>
    </source>
</evidence>
<dbReference type="GO" id="GO:0005524">
    <property type="term" value="F:ATP binding"/>
    <property type="evidence" value="ECO:0007669"/>
    <property type="project" value="UniProtKB-KW"/>
</dbReference>
<keyword evidence="8" id="KW-0460">Magnesium</keyword>
<dbReference type="GO" id="GO:0046872">
    <property type="term" value="F:metal ion binding"/>
    <property type="evidence" value="ECO:0007669"/>
    <property type="project" value="UniProtKB-KW"/>
</dbReference>
<dbReference type="PANTHER" id="PTHR10656:SF42">
    <property type="entry name" value="CYCLIC GMP-AMP SYNTHASE-LIKE PROTEIN-RELATED"/>
    <property type="match status" value="1"/>
</dbReference>
<evidence type="ECO:0000259" key="9">
    <source>
        <dbReference type="Pfam" id="PF03281"/>
    </source>
</evidence>
<dbReference type="Pfam" id="PF20266">
    <property type="entry name" value="Mab-21_C"/>
    <property type="match status" value="1"/>
</dbReference>
<evidence type="ECO:0000256" key="3">
    <source>
        <dbReference type="ARBA" id="ARBA00022679"/>
    </source>
</evidence>
<protein>
    <submittedName>
        <fullName evidence="11">Uncharacterized protein</fullName>
    </submittedName>
</protein>
<organism evidence="11 12">
    <name type="scientific">Mytilus galloprovincialis</name>
    <name type="common">Mediterranean mussel</name>
    <dbReference type="NCBI Taxonomy" id="29158"/>
    <lineage>
        <taxon>Eukaryota</taxon>
        <taxon>Metazoa</taxon>
        <taxon>Spiralia</taxon>
        <taxon>Lophotrochozoa</taxon>
        <taxon>Mollusca</taxon>
        <taxon>Bivalvia</taxon>
        <taxon>Autobranchia</taxon>
        <taxon>Pteriomorphia</taxon>
        <taxon>Mytilida</taxon>
        <taxon>Mytiloidea</taxon>
        <taxon>Mytilidae</taxon>
        <taxon>Mytilinae</taxon>
        <taxon>Mytilus</taxon>
    </lineage>
</organism>
<dbReference type="Pfam" id="PF03281">
    <property type="entry name" value="Mab-21"/>
    <property type="match status" value="1"/>
</dbReference>
<dbReference type="SMR" id="A0A3L5TS19"/>
<feature type="domain" description="Mab-21-like nucleotidyltransferase" evidence="9">
    <location>
        <begin position="6"/>
        <end position="96"/>
    </location>
</feature>
<dbReference type="InterPro" id="IPR046903">
    <property type="entry name" value="Mab-21-like_nuc_Trfase"/>
</dbReference>
<comment type="cofactor">
    <cofactor evidence="1">
        <name>Mg(2+)</name>
        <dbReference type="ChEBI" id="CHEBI:18420"/>
    </cofactor>
</comment>
<evidence type="ECO:0000256" key="6">
    <source>
        <dbReference type="ARBA" id="ARBA00022741"/>
    </source>
</evidence>
<evidence type="ECO:0000313" key="12">
    <source>
        <dbReference type="Proteomes" id="UP000266721"/>
    </source>
</evidence>
<sequence>MSFSDVHISKNSHGPALTLTITGSKGKHDINIDVTTTIGDSHVPVGVYGWPRPDTRKVLSQNTIDRINNVGTHMVPKGGEFWNISHSKAEKELMKGLDTGNQCRRQCYKMLKADLQTWKSQSTDNYPGISSHLLKHAMFWMNERHQPDNKDYWKQENIHTCYTDFLKSFKDHLDQCKLPDYFHPMNNMLGKKDKDVCHRLARCVEDRRNELLHMKLLK</sequence>
<feature type="domain" description="Mab-21-like HhH/H2TH-like" evidence="10">
    <location>
        <begin position="103"/>
        <end position="205"/>
    </location>
</feature>
<dbReference type="AlphaFoldDB" id="A0A3L5TS19"/>
<keyword evidence="12" id="KW-1185">Reference proteome</keyword>
<reference evidence="11 12" key="1">
    <citation type="journal article" date="2016" name="PLoS ONE">
        <title>A First Insight into the Genome of the Filter-Feeder Mussel Mytilus galloprovincialis.</title>
        <authorList>
            <person name="Murgarella M."/>
            <person name="Puiu D."/>
            <person name="Novoa B."/>
            <person name="Figueras A."/>
            <person name="Posada D."/>
            <person name="Canchaya C."/>
        </authorList>
    </citation>
    <scope>NUCLEOTIDE SEQUENCE [LARGE SCALE GENOMIC DNA]</scope>
    <source>
        <tissue evidence="11">Muscle</tissue>
    </source>
</reference>
<feature type="non-terminal residue" evidence="11">
    <location>
        <position position="218"/>
    </location>
</feature>
<accession>A0A3L5TS19</accession>
<dbReference type="GO" id="GO:0016779">
    <property type="term" value="F:nucleotidyltransferase activity"/>
    <property type="evidence" value="ECO:0007669"/>
    <property type="project" value="UniProtKB-KW"/>
</dbReference>
<dbReference type="EMBL" id="KV587304">
    <property type="protein sequence ID" value="OPL32721.1"/>
    <property type="molecule type" value="Genomic_DNA"/>
</dbReference>
<gene>
    <name evidence="11" type="ORF">AM593_04457</name>
</gene>
<dbReference type="PANTHER" id="PTHR10656">
    <property type="entry name" value="CELL FATE DETERMINING PROTEIN MAB21-RELATED"/>
    <property type="match status" value="1"/>
</dbReference>
<keyword evidence="6" id="KW-0547">Nucleotide-binding</keyword>
<evidence type="ECO:0000256" key="5">
    <source>
        <dbReference type="ARBA" id="ARBA00022723"/>
    </source>
</evidence>
<keyword evidence="5" id="KW-0479">Metal-binding</keyword>
<name>A0A3L5TS19_MYTGA</name>
<feature type="non-terminal residue" evidence="11">
    <location>
        <position position="1"/>
    </location>
</feature>
<evidence type="ECO:0000256" key="8">
    <source>
        <dbReference type="ARBA" id="ARBA00022842"/>
    </source>
</evidence>
<evidence type="ECO:0000313" key="11">
    <source>
        <dbReference type="EMBL" id="OPL32721.1"/>
    </source>
</evidence>
<dbReference type="Gene3D" id="1.10.1410.40">
    <property type="match status" value="1"/>
</dbReference>
<dbReference type="SMART" id="SM01265">
    <property type="entry name" value="Mab-21"/>
    <property type="match status" value="1"/>
</dbReference>
<keyword evidence="4" id="KW-0548">Nucleotidyltransferase</keyword>
<comment type="caution">
    <text evidence="11">The sequence shown here is derived from an EMBL/GenBank/DDBJ whole genome shotgun (WGS) entry which is preliminary data.</text>
</comment>
<dbReference type="InterPro" id="IPR024810">
    <property type="entry name" value="MAB21L/cGLR"/>
</dbReference>
<evidence type="ECO:0000256" key="2">
    <source>
        <dbReference type="ARBA" id="ARBA00008307"/>
    </source>
</evidence>
<evidence type="ECO:0000256" key="7">
    <source>
        <dbReference type="ARBA" id="ARBA00022840"/>
    </source>
</evidence>
<dbReference type="InterPro" id="IPR046906">
    <property type="entry name" value="Mab-21_HhH/H2TH-like"/>
</dbReference>
<evidence type="ECO:0000259" key="10">
    <source>
        <dbReference type="Pfam" id="PF20266"/>
    </source>
</evidence>
<dbReference type="Proteomes" id="UP000266721">
    <property type="component" value="Unassembled WGS sequence"/>
</dbReference>
<proteinExistence type="inferred from homology"/>
<keyword evidence="3" id="KW-0808">Transferase</keyword>
<comment type="similarity">
    <text evidence="2">Belongs to the mab-21 family.</text>
</comment>